<feature type="compositionally biased region" description="Basic and acidic residues" evidence="11">
    <location>
        <begin position="18"/>
        <end position="28"/>
    </location>
</feature>
<keyword evidence="7" id="KW-0234">DNA repair</keyword>
<dbReference type="Gene3D" id="6.10.140.100">
    <property type="match status" value="1"/>
</dbReference>
<reference evidence="12 13" key="1">
    <citation type="journal article" name="Sci. Rep.">
        <title>Telomere-to-telomere assembled and centromere annotated genomes of the two main subspecies of the button mushroom Agaricus bisporus reveal especially polymorphic chromosome ends.</title>
        <authorList>
            <person name="Sonnenberg A.S.M."/>
            <person name="Sedaghat-Telgerd N."/>
            <person name="Lavrijssen B."/>
            <person name="Ohm R.A."/>
            <person name="Hendrickx P.M."/>
            <person name="Scholtmeijer K."/>
            <person name="Baars J.J.P."/>
            <person name="van Peer A."/>
        </authorList>
    </citation>
    <scope>NUCLEOTIDE SEQUENCE [LARGE SCALE GENOMIC DNA]</scope>
    <source>
        <strain evidence="12 13">H119_p4</strain>
    </source>
</reference>
<dbReference type="InterPro" id="IPR003903">
    <property type="entry name" value="UIM_dom"/>
</dbReference>
<dbReference type="SMART" id="SM00726">
    <property type="entry name" value="UIM"/>
    <property type="match status" value="2"/>
</dbReference>
<evidence type="ECO:0000256" key="8">
    <source>
        <dbReference type="ARBA" id="ARBA00023242"/>
    </source>
</evidence>
<dbReference type="PANTHER" id="PTHR12415">
    <property type="entry name" value="TYROSYL-DNA PHOSPHODIESTERASE 1"/>
    <property type="match status" value="1"/>
</dbReference>
<dbReference type="CDD" id="cd09123">
    <property type="entry name" value="PLDc_Tdp1_2"/>
    <property type="match status" value="1"/>
</dbReference>
<feature type="compositionally biased region" description="Polar residues" evidence="11">
    <location>
        <begin position="59"/>
        <end position="72"/>
    </location>
</feature>
<feature type="active site" description="Proton donor/acceptor" evidence="9">
    <location>
        <position position="507"/>
    </location>
</feature>
<evidence type="ECO:0000256" key="9">
    <source>
        <dbReference type="PIRSR" id="PIRSR610347-1"/>
    </source>
</evidence>
<evidence type="ECO:0000256" key="6">
    <source>
        <dbReference type="ARBA" id="ARBA00022839"/>
    </source>
</evidence>
<feature type="active site" description="Nucleophile" evidence="9">
    <location>
        <position position="261"/>
    </location>
</feature>
<dbReference type="Proteomes" id="UP000629468">
    <property type="component" value="Unassembled WGS sequence"/>
</dbReference>
<evidence type="ECO:0000313" key="12">
    <source>
        <dbReference type="EMBL" id="KAF7759819.1"/>
    </source>
</evidence>
<proteinExistence type="inferred from homology"/>
<evidence type="ECO:0000256" key="7">
    <source>
        <dbReference type="ARBA" id="ARBA00023204"/>
    </source>
</evidence>
<dbReference type="GO" id="GO:0005634">
    <property type="term" value="C:nucleus"/>
    <property type="evidence" value="ECO:0007669"/>
    <property type="project" value="UniProtKB-SubCell"/>
</dbReference>
<accession>A0A8H7EUS5</accession>
<dbReference type="PROSITE" id="PS50330">
    <property type="entry name" value="UIM"/>
    <property type="match status" value="1"/>
</dbReference>
<comment type="subcellular location">
    <subcellularLocation>
        <location evidence="1">Nucleus</location>
    </subcellularLocation>
</comment>
<dbReference type="GO" id="GO:0006281">
    <property type="term" value="P:DNA repair"/>
    <property type="evidence" value="ECO:0007669"/>
    <property type="project" value="UniProtKB-KW"/>
</dbReference>
<dbReference type="SUPFAM" id="SSF56024">
    <property type="entry name" value="Phospholipase D/nuclease"/>
    <property type="match status" value="2"/>
</dbReference>
<dbReference type="Pfam" id="PF02809">
    <property type="entry name" value="UIM"/>
    <property type="match status" value="1"/>
</dbReference>
<feature type="compositionally biased region" description="Acidic residues" evidence="11">
    <location>
        <begin position="29"/>
        <end position="39"/>
    </location>
</feature>
<keyword evidence="3" id="KW-0540">Nuclease</keyword>
<dbReference type="PANTHER" id="PTHR12415:SF0">
    <property type="entry name" value="TYROSYL-DNA PHOSPHODIESTERASE 1"/>
    <property type="match status" value="1"/>
</dbReference>
<dbReference type="AlphaFoldDB" id="A0A8H7EUS5"/>
<dbReference type="GO" id="GO:0017005">
    <property type="term" value="F:3'-tyrosyl-DNA phosphodiesterase activity"/>
    <property type="evidence" value="ECO:0007669"/>
    <property type="project" value="TreeGrafter"/>
</dbReference>
<dbReference type="GO" id="GO:0004527">
    <property type="term" value="F:exonuclease activity"/>
    <property type="evidence" value="ECO:0007669"/>
    <property type="project" value="UniProtKB-KW"/>
</dbReference>
<evidence type="ECO:0008006" key="14">
    <source>
        <dbReference type="Google" id="ProtNLM"/>
    </source>
</evidence>
<feature type="region of interest" description="Disordered" evidence="11">
    <location>
        <begin position="18"/>
        <end position="154"/>
    </location>
</feature>
<keyword evidence="8" id="KW-0539">Nucleus</keyword>
<comment type="caution">
    <text evidence="12">The sequence shown here is derived from an EMBL/GenBank/DDBJ whole genome shotgun (WGS) entry which is preliminary data.</text>
</comment>
<keyword evidence="6" id="KW-0269">Exonuclease</keyword>
<name>A0A8H7EUS5_AGABI</name>
<evidence type="ECO:0000256" key="2">
    <source>
        <dbReference type="ARBA" id="ARBA00010205"/>
    </source>
</evidence>
<evidence type="ECO:0000256" key="5">
    <source>
        <dbReference type="ARBA" id="ARBA00022801"/>
    </source>
</evidence>
<evidence type="ECO:0000256" key="4">
    <source>
        <dbReference type="ARBA" id="ARBA00022763"/>
    </source>
</evidence>
<evidence type="ECO:0000256" key="11">
    <source>
        <dbReference type="SAM" id="MobiDB-lite"/>
    </source>
</evidence>
<dbReference type="InterPro" id="IPR010347">
    <property type="entry name" value="Tdp1"/>
</dbReference>
<protein>
    <recommendedName>
        <fullName evidence="14">Phospholipase D/nuclease</fullName>
    </recommendedName>
</protein>
<gene>
    <name evidence="12" type="ORF">Agabi119p4_11514</name>
</gene>
<keyword evidence="5" id="KW-0378">Hydrolase</keyword>
<sequence>MDSEDEDLARAIALSLEESQRSKTREIITIDDDDEDGSENNEQTRYQADLQTAIKESRATAQESQSIPSQQIGGARAGQHKTGPSSFLAERAKSEKERLERQKRLRGGTSLGDDTDRNDPQSDTESDVSMGEPPTKKAHLSNPLEGMSVPSVSAGASSTSHTKIFWDGELRQTATRFAEPRKDGQRTFRLTQVLGNKSELAFAILSSYSLDFPWIYEFFDRSVPVIMVAQPDAMGQAAIKYTFPTWIKTTPPLRGGFGCQHMKFMLLFYKNGNLRVVISTANLIAYDWRDMENSVWLQDLPMRPQLMPPDPKAKDFPSIMQQVLHAVNVAPALRTMLPDHPNIPLRTIEDLRMRWDWSKVKVHLVASIAGKHEGWPSIVKTGHPRLMMAIRTMGLRPSRGLGKGNMIIECQGSSLGNFTTQWLNEFHWSARGESAEDWLDEPKRRREKLPYPPIRILFPTKKIVQESASGEPGGGTIFCRRKQWAAKNFPRDKFYVSKSKAGPVLMHSKMIIATIQHTNPASASLNREGSDTEEDEPEVKIIEPAVGWAYVGSHNFTPSAWGTLSGSAFNPILNITNYEIGIVFPLKDDAEANRVACFERPPRKYTTNVDEPWIQEDQLVQPPIATIH</sequence>
<feature type="compositionally biased region" description="Polar residues" evidence="11">
    <location>
        <begin position="40"/>
        <end position="50"/>
    </location>
</feature>
<dbReference type="EMBL" id="JABXXO010000016">
    <property type="protein sequence ID" value="KAF7759819.1"/>
    <property type="molecule type" value="Genomic_DNA"/>
</dbReference>
<feature type="compositionally biased region" description="Basic and acidic residues" evidence="11">
    <location>
        <begin position="90"/>
        <end position="102"/>
    </location>
</feature>
<comment type="similarity">
    <text evidence="2">Belongs to the tyrosyl-DNA phosphodiesterase family.</text>
</comment>
<organism evidence="12 13">
    <name type="scientific">Agaricus bisporus var. burnettii</name>
    <dbReference type="NCBI Taxonomy" id="192524"/>
    <lineage>
        <taxon>Eukaryota</taxon>
        <taxon>Fungi</taxon>
        <taxon>Dikarya</taxon>
        <taxon>Basidiomycota</taxon>
        <taxon>Agaricomycotina</taxon>
        <taxon>Agaricomycetes</taxon>
        <taxon>Agaricomycetidae</taxon>
        <taxon>Agaricales</taxon>
        <taxon>Agaricineae</taxon>
        <taxon>Agaricaceae</taxon>
        <taxon>Agaricus</taxon>
    </lineage>
</organism>
<dbReference type="Pfam" id="PF06087">
    <property type="entry name" value="Tyr-DNA_phospho"/>
    <property type="match status" value="1"/>
</dbReference>
<feature type="binding site" evidence="10">
    <location>
        <position position="509"/>
    </location>
    <ligand>
        <name>substrate</name>
    </ligand>
</feature>
<keyword evidence="4" id="KW-0227">DNA damage</keyword>
<feature type="binding site" evidence="10">
    <location>
        <position position="263"/>
    </location>
    <ligand>
        <name>substrate</name>
    </ligand>
</feature>
<evidence type="ECO:0000256" key="1">
    <source>
        <dbReference type="ARBA" id="ARBA00004123"/>
    </source>
</evidence>
<dbReference type="Gene3D" id="3.30.870.10">
    <property type="entry name" value="Endonuclease Chain A"/>
    <property type="match status" value="2"/>
</dbReference>
<dbReference type="CDD" id="cd09122">
    <property type="entry name" value="PLDc_Tdp1_1"/>
    <property type="match status" value="1"/>
</dbReference>
<evidence type="ECO:0000256" key="3">
    <source>
        <dbReference type="ARBA" id="ARBA00022722"/>
    </source>
</evidence>
<evidence type="ECO:0000313" key="13">
    <source>
        <dbReference type="Proteomes" id="UP000629468"/>
    </source>
</evidence>
<dbReference type="GO" id="GO:0003697">
    <property type="term" value="F:single-stranded DNA binding"/>
    <property type="evidence" value="ECO:0007669"/>
    <property type="project" value="TreeGrafter"/>
</dbReference>
<dbReference type="GO" id="GO:0003690">
    <property type="term" value="F:double-stranded DNA binding"/>
    <property type="evidence" value="ECO:0007669"/>
    <property type="project" value="TreeGrafter"/>
</dbReference>
<evidence type="ECO:0000256" key="10">
    <source>
        <dbReference type="PIRSR" id="PIRSR610347-2"/>
    </source>
</evidence>